<feature type="transmembrane region" description="Helical" evidence="1">
    <location>
        <begin position="181"/>
        <end position="204"/>
    </location>
</feature>
<dbReference type="InterPro" id="IPR049458">
    <property type="entry name" value="EpsG-like"/>
</dbReference>
<reference evidence="2 3" key="1">
    <citation type="submission" date="2015-09" db="EMBL/GenBank/DDBJ databases">
        <authorList>
            <consortium name="Pathogen Informatics"/>
        </authorList>
    </citation>
    <scope>NUCLEOTIDE SEQUENCE [LARGE SCALE GENOMIC DNA]</scope>
    <source>
        <strain evidence="2 3">2789STDY5608849</strain>
    </source>
</reference>
<dbReference type="Proteomes" id="UP000095706">
    <property type="component" value="Unassembled WGS sequence"/>
</dbReference>
<gene>
    <name evidence="2" type="ORF">ERS852406_01991</name>
</gene>
<proteinExistence type="predicted"/>
<evidence type="ECO:0000313" key="2">
    <source>
        <dbReference type="EMBL" id="CUO44819.1"/>
    </source>
</evidence>
<keyword evidence="1" id="KW-0812">Transmembrane</keyword>
<feature type="transmembrane region" description="Helical" evidence="1">
    <location>
        <begin position="105"/>
        <end position="129"/>
    </location>
</feature>
<dbReference type="AlphaFoldDB" id="A0A174F817"/>
<feature type="transmembrane region" description="Helical" evidence="1">
    <location>
        <begin position="6"/>
        <end position="25"/>
    </location>
</feature>
<evidence type="ECO:0000313" key="3">
    <source>
        <dbReference type="Proteomes" id="UP000095706"/>
    </source>
</evidence>
<feature type="transmembrane region" description="Helical" evidence="1">
    <location>
        <begin position="210"/>
        <end position="228"/>
    </location>
</feature>
<accession>A0A174F817</accession>
<organism evidence="2 3">
    <name type="scientific">Fusicatenibacter saccharivorans</name>
    <dbReference type="NCBI Taxonomy" id="1150298"/>
    <lineage>
        <taxon>Bacteria</taxon>
        <taxon>Bacillati</taxon>
        <taxon>Bacillota</taxon>
        <taxon>Clostridia</taxon>
        <taxon>Lachnospirales</taxon>
        <taxon>Lachnospiraceae</taxon>
        <taxon>Fusicatenibacter</taxon>
    </lineage>
</organism>
<dbReference type="EMBL" id="CYYV01000009">
    <property type="protein sequence ID" value="CUO44819.1"/>
    <property type="molecule type" value="Genomic_DNA"/>
</dbReference>
<protein>
    <recommendedName>
        <fullName evidence="4">EpsG family protein</fullName>
    </recommendedName>
</protein>
<feature type="transmembrane region" description="Helical" evidence="1">
    <location>
        <begin position="158"/>
        <end position="174"/>
    </location>
</feature>
<evidence type="ECO:0000256" key="1">
    <source>
        <dbReference type="SAM" id="Phobius"/>
    </source>
</evidence>
<evidence type="ECO:0008006" key="4">
    <source>
        <dbReference type="Google" id="ProtNLM"/>
    </source>
</evidence>
<keyword evidence="1" id="KW-1133">Transmembrane helix</keyword>
<feature type="transmembrane region" description="Helical" evidence="1">
    <location>
        <begin position="345"/>
        <end position="366"/>
    </location>
</feature>
<feature type="transmembrane region" description="Helical" evidence="1">
    <location>
        <begin position="313"/>
        <end position="333"/>
    </location>
</feature>
<sequence>MSITNYWFQLIWILTAGIILTRFLPKKQEIVMGRIEERWQMAPAVLLVIPYIIAAALRSDNFGDTYAYRRVFSEAPNRIAELPFYLQGIKKDKGFSVFMVVLKSFIGNSPVCFFLIIAAVQILCMAFIYRKYSENYWMSIFIFVAGTDYMSWCQNGIRQFLAIAIIMAGFPLLLKRKYVSLTVIILLGATFHASALLMVPIIFIVQGKAWNKKSVLCILGCILILIFVNRFTDGMNDALSNTQYSNMVTDWKEWEDNGTNPIRVFVYSIPMIFSVVGSRQIKEADNPVINIMTNFSILTSGIAVVSMKTSGIFIGRLISYGSVYSASILLPWEMEHIFTENSAKIIKSAAVLGYIGFFYYQMHFIWGLI</sequence>
<feature type="transmembrane region" description="Helical" evidence="1">
    <location>
        <begin position="37"/>
        <end position="57"/>
    </location>
</feature>
<keyword evidence="1" id="KW-0472">Membrane</keyword>
<dbReference type="Pfam" id="PF14897">
    <property type="entry name" value="EpsG"/>
    <property type="match status" value="1"/>
</dbReference>
<name>A0A174F817_9FIRM</name>